<reference evidence="7" key="2">
    <citation type="submission" date="2025-09" db="UniProtKB">
        <authorList>
            <consortium name="Ensembl"/>
        </authorList>
    </citation>
    <scope>IDENTIFICATION</scope>
</reference>
<dbReference type="GO" id="GO:0060271">
    <property type="term" value="P:cilium assembly"/>
    <property type="evidence" value="ECO:0007669"/>
    <property type="project" value="TreeGrafter"/>
</dbReference>
<evidence type="ECO:0000256" key="2">
    <source>
        <dbReference type="ARBA" id="ARBA00022490"/>
    </source>
</evidence>
<protein>
    <submittedName>
        <fullName evidence="7">Centrosomal protein 83</fullName>
    </submittedName>
</protein>
<evidence type="ECO:0000256" key="1">
    <source>
        <dbReference type="ARBA" id="ARBA00004300"/>
    </source>
</evidence>
<feature type="coiled-coil region" evidence="5">
    <location>
        <begin position="124"/>
        <end position="593"/>
    </location>
</feature>
<evidence type="ECO:0000256" key="6">
    <source>
        <dbReference type="SAM" id="MobiDB-lite"/>
    </source>
</evidence>
<evidence type="ECO:0000313" key="8">
    <source>
        <dbReference type="Proteomes" id="UP000694568"/>
    </source>
</evidence>
<keyword evidence="4" id="KW-0206">Cytoskeleton</keyword>
<dbReference type="AlphaFoldDB" id="A0A8C9Z1R7"/>
<dbReference type="GO" id="GO:0005813">
    <property type="term" value="C:centrosome"/>
    <property type="evidence" value="ECO:0007669"/>
    <property type="project" value="UniProtKB-SubCell"/>
</dbReference>
<dbReference type="GO" id="GO:0097539">
    <property type="term" value="C:ciliary transition fiber"/>
    <property type="evidence" value="ECO:0007669"/>
    <property type="project" value="TreeGrafter"/>
</dbReference>
<dbReference type="PANTHER" id="PTHR23170">
    <property type="entry name" value="NY-REN-58 ANTIGEN"/>
    <property type="match status" value="1"/>
</dbReference>
<dbReference type="PANTHER" id="PTHR23170:SF2">
    <property type="entry name" value="CENTROSOMAL PROTEIN OF 83 KDA"/>
    <property type="match status" value="1"/>
</dbReference>
<evidence type="ECO:0000256" key="5">
    <source>
        <dbReference type="SAM" id="Coils"/>
    </source>
</evidence>
<dbReference type="GO" id="GO:0005814">
    <property type="term" value="C:centriole"/>
    <property type="evidence" value="ECO:0007669"/>
    <property type="project" value="TreeGrafter"/>
</dbReference>
<evidence type="ECO:0000313" key="7">
    <source>
        <dbReference type="Ensembl" id="ENSSLUP00000034481.1"/>
    </source>
</evidence>
<gene>
    <name evidence="7" type="primary">cep83</name>
</gene>
<sequence length="672" mass="78521">MGKSAAMLGLSAGLGGAEMELQKMLIDERMKCENHRTNYQTLKAEHASLQDEFTRAQGELKRLLSDRQAQQEKLQLLLAELRGELLDKTRELEELRLQVMTPQRLELLRAQVQQEMEAPVRERFNKLEEETEKYRSEYNKLRYDFTFLKSQFDHQREEHAHKLEETRIRYEAEIAHLEKDREELVAQYQSLDPLRDGKRVEALLREKAQLHLRLKGLEAEVAELRAQKENSGQQAENVQRIQIRQLTESQAAVKSLEAERQSLRLQLERMESELHLTHEQNSQLTGRLHKAEREVNSLTCQIESLKHSHKLEVASVKLECARSKGELERERDALQGQIDDVEVLKAAVARHKEVLLEKERELVRKVQSAREEEFRKTATLHEEKLEVENRLAALEQQRALQDATDHAQMEEWEERLRSTQQGEESARKELQNLRSNQELGVQLGTLSHSESDLMETNQRLRETLDRLREDLRTARAQAERSQHEAERLVEDRRVEWLEEKHKLQEREAELQQKYSQVKEKLQRAAVAQKKRKTLTENKEKRLQDKIQLQEAKIEELELEAAAAKKRSSFSEEHAQLNRRLKELQRRNNEFRRLLLGGQGPYSAGPPFLTSPTPFLLLGSEGPLANIPEEQHQRELSLLHRRLEDLESAQQQQLEELGSLVHRGQDPTPLPDL</sequence>
<dbReference type="InterPro" id="IPR052116">
    <property type="entry name" value="Centro_Cilium_Assembly"/>
</dbReference>
<dbReference type="GO" id="GO:0005794">
    <property type="term" value="C:Golgi apparatus"/>
    <property type="evidence" value="ECO:0007669"/>
    <property type="project" value="TreeGrafter"/>
</dbReference>
<dbReference type="Ensembl" id="ENSSLUT00000035553.1">
    <property type="protein sequence ID" value="ENSSLUP00000034481.1"/>
    <property type="gene ID" value="ENSSLUG00000015305.1"/>
</dbReference>
<feature type="region of interest" description="Disordered" evidence="6">
    <location>
        <begin position="648"/>
        <end position="672"/>
    </location>
</feature>
<comment type="subcellular location">
    <subcellularLocation>
        <location evidence="1">Cytoplasm</location>
        <location evidence="1">Cytoskeleton</location>
        <location evidence="1">Microtubule organizing center</location>
        <location evidence="1">Centrosome</location>
    </subcellularLocation>
</comment>
<name>A0A8C9Z1R7_SANLU</name>
<organism evidence="7 8">
    <name type="scientific">Sander lucioperca</name>
    <name type="common">Pike-perch</name>
    <name type="synonym">Perca lucioperca</name>
    <dbReference type="NCBI Taxonomy" id="283035"/>
    <lineage>
        <taxon>Eukaryota</taxon>
        <taxon>Metazoa</taxon>
        <taxon>Chordata</taxon>
        <taxon>Craniata</taxon>
        <taxon>Vertebrata</taxon>
        <taxon>Euteleostomi</taxon>
        <taxon>Actinopterygii</taxon>
        <taxon>Neopterygii</taxon>
        <taxon>Teleostei</taxon>
        <taxon>Neoteleostei</taxon>
        <taxon>Acanthomorphata</taxon>
        <taxon>Eupercaria</taxon>
        <taxon>Perciformes</taxon>
        <taxon>Percoidei</taxon>
        <taxon>Percidae</taxon>
        <taxon>Luciopercinae</taxon>
        <taxon>Sander</taxon>
    </lineage>
</organism>
<keyword evidence="8" id="KW-1185">Reference proteome</keyword>
<evidence type="ECO:0000256" key="4">
    <source>
        <dbReference type="ARBA" id="ARBA00023212"/>
    </source>
</evidence>
<accession>A0A8C9Z1R7</accession>
<dbReference type="Proteomes" id="UP000694568">
    <property type="component" value="Unplaced"/>
</dbReference>
<reference evidence="7" key="1">
    <citation type="submission" date="2025-08" db="UniProtKB">
        <authorList>
            <consortium name="Ensembl"/>
        </authorList>
    </citation>
    <scope>IDENTIFICATION</scope>
</reference>
<proteinExistence type="predicted"/>
<feature type="coiled-coil region" evidence="5">
    <location>
        <begin position="32"/>
        <end position="98"/>
    </location>
</feature>
<dbReference type="GO" id="GO:0051660">
    <property type="term" value="P:establishment of centrosome localization"/>
    <property type="evidence" value="ECO:0007669"/>
    <property type="project" value="TreeGrafter"/>
</dbReference>
<keyword evidence="3 5" id="KW-0175">Coiled coil</keyword>
<evidence type="ECO:0000256" key="3">
    <source>
        <dbReference type="ARBA" id="ARBA00023054"/>
    </source>
</evidence>
<keyword evidence="2" id="KW-0963">Cytoplasm</keyword>
<dbReference type="GeneTree" id="ENSGT00940000154003"/>